<dbReference type="Proteomes" id="UP000310017">
    <property type="component" value="Chromosome"/>
</dbReference>
<dbReference type="Pfam" id="PF14114">
    <property type="entry name" value="DUF4286"/>
    <property type="match status" value="1"/>
</dbReference>
<name>A0A5B7SWH5_9FLAO</name>
<dbReference type="OrthoDB" id="1121837at2"/>
<evidence type="ECO:0000313" key="2">
    <source>
        <dbReference type="Proteomes" id="UP000310017"/>
    </source>
</evidence>
<accession>A0A5B7SWH5</accession>
<evidence type="ECO:0000313" key="1">
    <source>
        <dbReference type="EMBL" id="QCX01388.1"/>
    </source>
</evidence>
<gene>
    <name evidence="1" type="ORF">FGM00_15190</name>
</gene>
<protein>
    <submittedName>
        <fullName evidence="1">DUF4286 family protein</fullName>
    </submittedName>
</protein>
<dbReference type="RefSeq" id="WP_138853727.1">
    <property type="nucleotide sequence ID" value="NZ_CP040710.1"/>
</dbReference>
<keyword evidence="2" id="KW-1185">Reference proteome</keyword>
<dbReference type="EMBL" id="CP040710">
    <property type="protein sequence ID" value="QCX01388.1"/>
    <property type="molecule type" value="Genomic_DNA"/>
</dbReference>
<reference evidence="1 2" key="1">
    <citation type="submission" date="2019-05" db="EMBL/GenBank/DDBJ databases">
        <title>Genome sequencing of F202Z8.</title>
        <authorList>
            <person name="Kwon Y.M."/>
        </authorList>
    </citation>
    <scope>NUCLEOTIDE SEQUENCE [LARGE SCALE GENOMIC DNA]</scope>
    <source>
        <strain evidence="1 2">F202Z8</strain>
    </source>
</reference>
<proteinExistence type="predicted"/>
<dbReference type="KEGG" id="asag:FGM00_15190"/>
<sequence length="104" mass="12286">MYIYNVTTNIENAVHDEWLQWMRETHIPDVLASGKFLKAKMCKVLVEEDMGGTTYSVQFTARDKTTLEKYYAEDAARLREDAMRRFPNQFVSFRTELEVISEHE</sequence>
<dbReference type="AlphaFoldDB" id="A0A5B7SWH5"/>
<dbReference type="InterPro" id="IPR025563">
    <property type="entry name" value="DUF4286"/>
</dbReference>
<organism evidence="1 2">
    <name type="scientific">Aggregatimonas sangjinii</name>
    <dbReference type="NCBI Taxonomy" id="2583587"/>
    <lineage>
        <taxon>Bacteria</taxon>
        <taxon>Pseudomonadati</taxon>
        <taxon>Bacteroidota</taxon>
        <taxon>Flavobacteriia</taxon>
        <taxon>Flavobacteriales</taxon>
        <taxon>Flavobacteriaceae</taxon>
        <taxon>Aggregatimonas</taxon>
    </lineage>
</organism>